<sequence length="519" mass="54671">MVIPARTRLRRLSVPLTVPLFAAAVALTACSASAGDPGPSTAGVVPGLERFYEQPVDWESCTGYGDDGPYLARQGVECARITVPLDYEDPDGRTITLALSRAEATGDRIGALLVNPGGPGASGLSSALTADGTTLGDRFDVVGFDPRGIGVSDPAVRCLTDAEFDAERALDDGDTSPEGIAEAEKHNREYAELCADRTGPDVLAHVGSREVVRDMDVIRGVLGEDTLNFLGYSYGTRLGTLYAERFPDRVRAMVLDGAIDPEQDPVEEIVLQAEGFQKAFDEFAAYCAGYADCALGSDPARATERFRALVDPLIAAPAPTTDPRGLTHRDAITGVQQGLYSPSLWGTLRGGLTSLAVSGTGDSLLQLADLYEGRNDDGTYSNITDAFNAIRCVDDPPVTDRALAGELDTRFRAAAPFLDDGRGNGTAPLDVCVFWPVPATGEPHTPEVPGLAPVLVVSTTGDPATPYDAGVELAARLGGALVTFEGTQHTVVLDGEGCVDDVVTRYLVDLQVPDSDPHC</sequence>
<reference evidence="1" key="1">
    <citation type="submission" date="2022-10" db="EMBL/GenBank/DDBJ databases">
        <title>Rhodococcus ferula Z13 complete genome.</title>
        <authorList>
            <person name="Long X."/>
            <person name="Zang M."/>
        </authorList>
    </citation>
    <scope>NUCLEOTIDE SEQUENCE</scope>
    <source>
        <strain evidence="1">Z13</strain>
    </source>
</reference>
<evidence type="ECO:0000313" key="2">
    <source>
        <dbReference type="Proteomes" id="UP001156484"/>
    </source>
</evidence>
<accession>A0ACD4DC14</accession>
<name>A0ACD4DC14_9NOCA</name>
<evidence type="ECO:0000313" key="1">
    <source>
        <dbReference type="EMBL" id="UYP17521.1"/>
    </source>
</evidence>
<keyword evidence="1" id="KW-0378">Hydrolase</keyword>
<organism evidence="1 2">
    <name type="scientific">Rhodococcus sacchari</name>
    <dbReference type="NCBI Taxonomy" id="2962047"/>
    <lineage>
        <taxon>Bacteria</taxon>
        <taxon>Bacillati</taxon>
        <taxon>Actinomycetota</taxon>
        <taxon>Actinomycetes</taxon>
        <taxon>Mycobacteriales</taxon>
        <taxon>Nocardiaceae</taxon>
        <taxon>Rhodococcus</taxon>
    </lineage>
</organism>
<dbReference type="EMBL" id="CP107551">
    <property type="protein sequence ID" value="UYP17521.1"/>
    <property type="molecule type" value="Genomic_DNA"/>
</dbReference>
<dbReference type="Proteomes" id="UP001156484">
    <property type="component" value="Chromosome"/>
</dbReference>
<protein>
    <submittedName>
        <fullName evidence="1">Alpha/beta hydrolase</fullName>
    </submittedName>
</protein>
<proteinExistence type="predicted"/>
<keyword evidence="2" id="KW-1185">Reference proteome</keyword>
<gene>
    <name evidence="1" type="ORF">OED52_12510</name>
</gene>